<dbReference type="Proteomes" id="UP001189429">
    <property type="component" value="Unassembled WGS sequence"/>
</dbReference>
<evidence type="ECO:0008006" key="3">
    <source>
        <dbReference type="Google" id="ProtNLM"/>
    </source>
</evidence>
<reference evidence="1" key="1">
    <citation type="submission" date="2023-10" db="EMBL/GenBank/DDBJ databases">
        <authorList>
            <person name="Chen Y."/>
            <person name="Shah S."/>
            <person name="Dougan E. K."/>
            <person name="Thang M."/>
            <person name="Chan C."/>
        </authorList>
    </citation>
    <scope>NUCLEOTIDE SEQUENCE [LARGE SCALE GENOMIC DNA]</scope>
</reference>
<evidence type="ECO:0000313" key="2">
    <source>
        <dbReference type="Proteomes" id="UP001189429"/>
    </source>
</evidence>
<dbReference type="EMBL" id="CAUYUJ010010164">
    <property type="protein sequence ID" value="CAK0828704.1"/>
    <property type="molecule type" value="Genomic_DNA"/>
</dbReference>
<proteinExistence type="predicted"/>
<accession>A0ABN9SAW1</accession>
<sequence length="100" mass="11760">MMECVLTGFVRPLSLPATVWRLMRRLLISVLTFVLDEPNIVCHLYLSWRRGWGMLASHHHCRAPPLYYTITYLLEARRLKMRPCSSLFSSWSTCSCPCRR</sequence>
<keyword evidence="2" id="KW-1185">Reference proteome</keyword>
<evidence type="ECO:0000313" key="1">
    <source>
        <dbReference type="EMBL" id="CAK0828704.1"/>
    </source>
</evidence>
<organism evidence="1 2">
    <name type="scientific">Prorocentrum cordatum</name>
    <dbReference type="NCBI Taxonomy" id="2364126"/>
    <lineage>
        <taxon>Eukaryota</taxon>
        <taxon>Sar</taxon>
        <taxon>Alveolata</taxon>
        <taxon>Dinophyceae</taxon>
        <taxon>Prorocentrales</taxon>
        <taxon>Prorocentraceae</taxon>
        <taxon>Prorocentrum</taxon>
    </lineage>
</organism>
<comment type="caution">
    <text evidence="1">The sequence shown here is derived from an EMBL/GenBank/DDBJ whole genome shotgun (WGS) entry which is preliminary data.</text>
</comment>
<gene>
    <name evidence="1" type="ORF">PCOR1329_LOCUS27861</name>
</gene>
<protein>
    <recommendedName>
        <fullName evidence="3">Secreted protein</fullName>
    </recommendedName>
</protein>
<name>A0ABN9SAW1_9DINO</name>